<dbReference type="InterPro" id="IPR029787">
    <property type="entry name" value="Nucleotide_cyclase"/>
</dbReference>
<comment type="caution">
    <text evidence="5">The sequence shown here is derived from an EMBL/GenBank/DDBJ whole genome shotgun (WGS) entry which is preliminary data.</text>
</comment>
<feature type="transmembrane region" description="Helical" evidence="3">
    <location>
        <begin position="122"/>
        <end position="142"/>
    </location>
</feature>
<sequence>MTALDPQTLLTLNVVNLLALAILLPFIMGQKLSSAAQAARRSLIVHSGAWIAVILSELWPTNWWLNISLSTVSMICYSSCNWLLYQALTNWLGERPFRRPLIVLAIVMPIGYFLFFDTYAWRVGWANLLIAIQVAILANATLRPKTRLVGPWRYVLCLCLGSMSVFTLARGVLGFFFEPLYPNFAAPHPINLISLVIANITMVLGSVSVLVAWREEAELQLRDLTVIDPLTGLLNRRGWSEQATPAFSSSLRHQLPLALLALDLDFFKRINDERGHEAGDAALRLFGEVLRQQARTGDVLARMGGEEFCVLLPLTDAEAAKAFEARIRTTLEEAAVARLGFSFSYSAGLTHRSADDRDLEKLQLRADEALYLAKSEGRARLVER</sequence>
<dbReference type="NCBIfam" id="TIGR00254">
    <property type="entry name" value="GGDEF"/>
    <property type="match status" value="1"/>
</dbReference>
<feature type="domain" description="GGDEF" evidence="4">
    <location>
        <begin position="255"/>
        <end position="384"/>
    </location>
</feature>
<keyword evidence="3" id="KW-1133">Transmembrane helix</keyword>
<dbReference type="PANTHER" id="PTHR45138">
    <property type="entry name" value="REGULATORY COMPONENTS OF SENSORY TRANSDUCTION SYSTEM"/>
    <property type="match status" value="1"/>
</dbReference>
<dbReference type="EC" id="2.7.7.65" evidence="1"/>
<dbReference type="InterPro" id="IPR000160">
    <property type="entry name" value="GGDEF_dom"/>
</dbReference>
<dbReference type="PROSITE" id="PS50887">
    <property type="entry name" value="GGDEF"/>
    <property type="match status" value="1"/>
</dbReference>
<feature type="transmembrane region" description="Helical" evidence="3">
    <location>
        <begin position="41"/>
        <end position="59"/>
    </location>
</feature>
<evidence type="ECO:0000313" key="5">
    <source>
        <dbReference type="EMBL" id="NJA88696.1"/>
    </source>
</evidence>
<dbReference type="Pfam" id="PF00990">
    <property type="entry name" value="GGDEF"/>
    <property type="match status" value="1"/>
</dbReference>
<accession>A0ABX0WIN7</accession>
<dbReference type="CDD" id="cd01949">
    <property type="entry name" value="GGDEF"/>
    <property type="match status" value="1"/>
</dbReference>
<keyword evidence="3" id="KW-0812">Transmembrane</keyword>
<keyword evidence="3" id="KW-0472">Membrane</keyword>
<dbReference type="SMART" id="SM00267">
    <property type="entry name" value="GGDEF"/>
    <property type="match status" value="1"/>
</dbReference>
<name>A0ABX0WIN7_9RHOO</name>
<feature type="transmembrane region" description="Helical" evidence="3">
    <location>
        <begin position="189"/>
        <end position="213"/>
    </location>
</feature>
<feature type="transmembrane region" description="Helical" evidence="3">
    <location>
        <begin position="97"/>
        <end position="116"/>
    </location>
</feature>
<gene>
    <name evidence="5" type="ORF">HCX48_05585</name>
</gene>
<dbReference type="EMBL" id="JAATWB010000003">
    <property type="protein sequence ID" value="NJA88696.1"/>
    <property type="molecule type" value="Genomic_DNA"/>
</dbReference>
<comment type="catalytic activity">
    <reaction evidence="2">
        <text>2 GTP = 3',3'-c-di-GMP + 2 diphosphate</text>
        <dbReference type="Rhea" id="RHEA:24898"/>
        <dbReference type="ChEBI" id="CHEBI:33019"/>
        <dbReference type="ChEBI" id="CHEBI:37565"/>
        <dbReference type="ChEBI" id="CHEBI:58805"/>
        <dbReference type="EC" id="2.7.7.65"/>
    </reaction>
</comment>
<dbReference type="Gene3D" id="3.30.70.270">
    <property type="match status" value="1"/>
</dbReference>
<proteinExistence type="predicted"/>
<dbReference type="RefSeq" id="WP_167681177.1">
    <property type="nucleotide sequence ID" value="NZ_JAATWB010000003.1"/>
</dbReference>
<evidence type="ECO:0000256" key="2">
    <source>
        <dbReference type="ARBA" id="ARBA00034247"/>
    </source>
</evidence>
<keyword evidence="6" id="KW-1185">Reference proteome</keyword>
<dbReference type="PANTHER" id="PTHR45138:SF9">
    <property type="entry name" value="DIGUANYLATE CYCLASE DGCM-RELATED"/>
    <property type="match status" value="1"/>
</dbReference>
<dbReference type="Proteomes" id="UP000720344">
    <property type="component" value="Unassembled WGS sequence"/>
</dbReference>
<evidence type="ECO:0000256" key="1">
    <source>
        <dbReference type="ARBA" id="ARBA00012528"/>
    </source>
</evidence>
<feature type="transmembrane region" description="Helical" evidence="3">
    <location>
        <begin position="154"/>
        <end position="177"/>
    </location>
</feature>
<dbReference type="InterPro" id="IPR043128">
    <property type="entry name" value="Rev_trsase/Diguanyl_cyclase"/>
</dbReference>
<feature type="transmembrane region" description="Helical" evidence="3">
    <location>
        <begin position="12"/>
        <end position="29"/>
    </location>
</feature>
<dbReference type="SUPFAM" id="SSF55073">
    <property type="entry name" value="Nucleotide cyclase"/>
    <property type="match status" value="1"/>
</dbReference>
<evidence type="ECO:0000256" key="3">
    <source>
        <dbReference type="SAM" id="Phobius"/>
    </source>
</evidence>
<organism evidence="5 6">
    <name type="scientific">Rhodocyclus gracilis</name>
    <dbReference type="NCBI Taxonomy" id="2929842"/>
    <lineage>
        <taxon>Bacteria</taxon>
        <taxon>Pseudomonadati</taxon>
        <taxon>Pseudomonadota</taxon>
        <taxon>Betaproteobacteria</taxon>
        <taxon>Rhodocyclales</taxon>
        <taxon>Rhodocyclaceae</taxon>
        <taxon>Rhodocyclus</taxon>
    </lineage>
</organism>
<feature type="transmembrane region" description="Helical" evidence="3">
    <location>
        <begin position="65"/>
        <end position="85"/>
    </location>
</feature>
<reference evidence="6" key="1">
    <citation type="submission" date="2020-03" db="EMBL/GenBank/DDBJ databases">
        <title>Whole-genome sequence of the purple nonsulfur bacterium Rhodocyclus tenuis DSM112.</title>
        <authorList>
            <person name="Kyndt J.A."/>
            <person name="Meyer T.E."/>
        </authorList>
    </citation>
    <scope>NUCLEOTIDE SEQUENCE [LARGE SCALE GENOMIC DNA]</scope>
    <source>
        <strain evidence="6">DSM 112</strain>
    </source>
</reference>
<dbReference type="InterPro" id="IPR050469">
    <property type="entry name" value="Diguanylate_Cyclase"/>
</dbReference>
<evidence type="ECO:0000313" key="6">
    <source>
        <dbReference type="Proteomes" id="UP000720344"/>
    </source>
</evidence>
<evidence type="ECO:0000259" key="4">
    <source>
        <dbReference type="PROSITE" id="PS50887"/>
    </source>
</evidence>
<protein>
    <recommendedName>
        <fullName evidence="1">diguanylate cyclase</fullName>
        <ecNumber evidence="1">2.7.7.65</ecNumber>
    </recommendedName>
</protein>